<dbReference type="InterPro" id="IPR037068">
    <property type="entry name" value="DNA_primase_core_N_sf"/>
</dbReference>
<dbReference type="GO" id="GO:0008270">
    <property type="term" value="F:zinc ion binding"/>
    <property type="evidence" value="ECO:0007669"/>
    <property type="project" value="UniProtKB-KW"/>
</dbReference>
<name>C5B5M4_METEA</name>
<dbReference type="Proteomes" id="UP000009081">
    <property type="component" value="Plasmid megaplasmid"/>
</dbReference>
<reference evidence="15 16" key="1">
    <citation type="journal article" date="2009" name="PLoS ONE">
        <title>Methylobacterium genome sequences: a reference blueprint to investigate microbial metabolism of C1 compounds from natural and industrial sources.</title>
        <authorList>
            <person name="Vuilleumier S."/>
            <person name="Chistoserdova L."/>
            <person name="Lee M.-C."/>
            <person name="Bringel F."/>
            <person name="Lajus A."/>
            <person name="Zhou Y."/>
            <person name="Gourion B."/>
            <person name="Barbe V."/>
            <person name="Chang J."/>
            <person name="Cruveiller S."/>
            <person name="Dossat C."/>
            <person name="Gillett W."/>
            <person name="Gruffaz C."/>
            <person name="Haugen E."/>
            <person name="Hourcade E."/>
            <person name="Levy R."/>
            <person name="Mangenot S."/>
            <person name="Muller E."/>
            <person name="Nadalig T."/>
            <person name="Pagni M."/>
            <person name="Penny C."/>
            <person name="Peyraud R."/>
            <person name="Robinson D.G."/>
            <person name="Roche D."/>
            <person name="Rouy Z."/>
            <person name="Saenampechek C."/>
            <person name="Salvignol G."/>
            <person name="Vallenet D."/>
            <person name="Wu Z."/>
            <person name="Marx C.J."/>
            <person name="Vorholt J.A."/>
            <person name="Olson M.V."/>
            <person name="Kaul R."/>
            <person name="Weissenbach J."/>
            <person name="Medigue C."/>
            <person name="Lidstrom M.E."/>
        </authorList>
    </citation>
    <scope>NUCLEOTIDE SEQUENCE [LARGE SCALE GENOMIC DNA]</scope>
    <source>
        <strain evidence="16">ATCC 14718 / DSM 1338 / JCM 2805 / NCIMB 9133 / AM1</strain>
    </source>
</reference>
<keyword evidence="10" id="KW-0460">Magnesium</keyword>
<evidence type="ECO:0000256" key="7">
    <source>
        <dbReference type="ARBA" id="ARBA00022723"/>
    </source>
</evidence>
<dbReference type="Pfam" id="PF10410">
    <property type="entry name" value="DnaB_bind"/>
    <property type="match status" value="1"/>
</dbReference>
<dbReference type="InterPro" id="IPR006295">
    <property type="entry name" value="DNA_primase_DnaG"/>
</dbReference>
<keyword evidence="7" id="KW-0479">Metal-binding</keyword>
<keyword evidence="15" id="KW-0614">Plasmid</keyword>
<evidence type="ECO:0000313" key="16">
    <source>
        <dbReference type="Proteomes" id="UP000009081"/>
    </source>
</evidence>
<dbReference type="SMART" id="SM00400">
    <property type="entry name" value="ZnF_CHCC"/>
    <property type="match status" value="1"/>
</dbReference>
<evidence type="ECO:0000313" key="15">
    <source>
        <dbReference type="EMBL" id="ACS43756.1"/>
    </source>
</evidence>
<keyword evidence="16" id="KW-1185">Reference proteome</keyword>
<comment type="caution">
    <text evidence="13">Lacks conserved residue(s) required for the propagation of feature annotation.</text>
</comment>
<dbReference type="NCBIfam" id="TIGR01391">
    <property type="entry name" value="dnaG"/>
    <property type="match status" value="1"/>
</dbReference>
<comment type="similarity">
    <text evidence="13">Belongs to the DnaG primase family.</text>
</comment>
<dbReference type="InterPro" id="IPR002694">
    <property type="entry name" value="Znf_CHC2"/>
</dbReference>
<dbReference type="Pfam" id="PF01807">
    <property type="entry name" value="Zn_ribbon_DnaG"/>
    <property type="match status" value="1"/>
</dbReference>
<comment type="function">
    <text evidence="13">RNA polymerase that catalyzes the synthesis of short RNA molecules used as primers for DNA polymerase during DNA replication.</text>
</comment>
<dbReference type="PANTHER" id="PTHR30313">
    <property type="entry name" value="DNA PRIMASE"/>
    <property type="match status" value="1"/>
</dbReference>
<dbReference type="InterPro" id="IPR030846">
    <property type="entry name" value="DnaG_bac"/>
</dbReference>
<evidence type="ECO:0000256" key="2">
    <source>
        <dbReference type="ARBA" id="ARBA00022478"/>
    </source>
</evidence>
<dbReference type="GO" id="GO:0000428">
    <property type="term" value="C:DNA-directed RNA polymerase complex"/>
    <property type="evidence" value="ECO:0007669"/>
    <property type="project" value="UniProtKB-KW"/>
</dbReference>
<organism evidence="15 16">
    <name type="scientific">Methylorubrum extorquens (strain ATCC 14718 / DSM 1338 / JCM 2805 / NCIMB 9133 / AM1)</name>
    <name type="common">Methylobacterium extorquens</name>
    <dbReference type="NCBI Taxonomy" id="272630"/>
    <lineage>
        <taxon>Bacteria</taxon>
        <taxon>Pseudomonadati</taxon>
        <taxon>Pseudomonadota</taxon>
        <taxon>Alphaproteobacteria</taxon>
        <taxon>Hyphomicrobiales</taxon>
        <taxon>Methylobacteriaceae</taxon>
        <taxon>Methylorubrum</taxon>
    </lineage>
</organism>
<dbReference type="InterPro" id="IPR013264">
    <property type="entry name" value="DNAG_N"/>
</dbReference>
<comment type="cofactor">
    <cofactor evidence="1">
        <name>Zn(2+)</name>
        <dbReference type="ChEBI" id="CHEBI:29105"/>
    </cofactor>
</comment>
<dbReference type="SMART" id="SM00493">
    <property type="entry name" value="TOPRIM"/>
    <property type="match status" value="1"/>
</dbReference>
<dbReference type="PROSITE" id="PS50880">
    <property type="entry name" value="TOPRIM"/>
    <property type="match status" value="1"/>
</dbReference>
<evidence type="ECO:0000256" key="12">
    <source>
        <dbReference type="ARBA" id="ARBA00023163"/>
    </source>
</evidence>
<dbReference type="SUPFAM" id="SSF56731">
    <property type="entry name" value="DNA primase core"/>
    <property type="match status" value="1"/>
</dbReference>
<dbReference type="FunFam" id="3.90.580.10:FF:000001">
    <property type="entry name" value="DNA primase"/>
    <property type="match status" value="1"/>
</dbReference>
<dbReference type="PANTHER" id="PTHR30313:SF2">
    <property type="entry name" value="DNA PRIMASE"/>
    <property type="match status" value="1"/>
</dbReference>
<dbReference type="EMBL" id="CP001511">
    <property type="protein sequence ID" value="ACS43756.1"/>
    <property type="molecule type" value="Genomic_DNA"/>
</dbReference>
<dbReference type="HAMAP" id="MF_00974">
    <property type="entry name" value="DNA_primase_DnaG"/>
    <property type="match status" value="1"/>
</dbReference>
<keyword evidence="12 13" id="KW-0804">Transcription</keyword>
<evidence type="ECO:0000256" key="8">
    <source>
        <dbReference type="ARBA" id="ARBA00022771"/>
    </source>
</evidence>
<evidence type="ECO:0000256" key="1">
    <source>
        <dbReference type="ARBA" id="ARBA00001947"/>
    </source>
</evidence>
<dbReference type="Gene3D" id="3.90.580.10">
    <property type="entry name" value="Zinc finger, CHC2-type domain"/>
    <property type="match status" value="1"/>
</dbReference>
<dbReference type="SUPFAM" id="SSF57783">
    <property type="entry name" value="Zinc beta-ribbon"/>
    <property type="match status" value="1"/>
</dbReference>
<keyword evidence="4 13" id="KW-0808">Transferase</keyword>
<dbReference type="OrthoDB" id="9803773at2"/>
<dbReference type="InterPro" id="IPR034151">
    <property type="entry name" value="TOPRIM_DnaG_bac"/>
</dbReference>
<dbReference type="GO" id="GO:0006269">
    <property type="term" value="P:DNA replication, synthesis of primer"/>
    <property type="evidence" value="ECO:0007669"/>
    <property type="project" value="UniProtKB-UniRule"/>
</dbReference>
<dbReference type="GO" id="GO:0005737">
    <property type="term" value="C:cytoplasm"/>
    <property type="evidence" value="ECO:0007669"/>
    <property type="project" value="TreeGrafter"/>
</dbReference>
<dbReference type="GO" id="GO:1990077">
    <property type="term" value="C:primosome complex"/>
    <property type="evidence" value="ECO:0007669"/>
    <property type="project" value="UniProtKB-KW"/>
</dbReference>
<dbReference type="InterPro" id="IPR006171">
    <property type="entry name" value="TOPRIM_dom"/>
</dbReference>
<accession>C5B5M4</accession>
<comment type="catalytic activity">
    <reaction evidence="13">
        <text>ssDNA + n NTP = ssDNA/pppN(pN)n-1 hybrid + (n-1) diphosphate.</text>
        <dbReference type="EC" id="2.7.7.101"/>
    </reaction>
</comment>
<dbReference type="HOGENOM" id="CLU_013501_5_4_5"/>
<keyword evidence="2 13" id="KW-0240">DNA-directed RNA polymerase</keyword>
<evidence type="ECO:0000256" key="3">
    <source>
        <dbReference type="ARBA" id="ARBA00022515"/>
    </source>
</evidence>
<dbReference type="GO" id="GO:0003899">
    <property type="term" value="F:DNA-directed RNA polymerase activity"/>
    <property type="evidence" value="ECO:0007669"/>
    <property type="project" value="UniProtKB-UniRule"/>
</dbReference>
<dbReference type="EC" id="2.7.7.101" evidence="13"/>
<keyword evidence="11 13" id="KW-0238">DNA-binding</keyword>
<dbReference type="Gene3D" id="3.90.980.10">
    <property type="entry name" value="DNA primase, catalytic core, N-terminal domain"/>
    <property type="match status" value="1"/>
</dbReference>
<keyword evidence="8" id="KW-0863">Zinc-finger</keyword>
<dbReference type="InterPro" id="IPR036977">
    <property type="entry name" value="DNA_primase_Znf_CHC2"/>
</dbReference>
<proteinExistence type="inferred from homology"/>
<geneLocation type="plasmid" evidence="15 16">
    <name>megaplasmid</name>
</geneLocation>
<protein>
    <recommendedName>
        <fullName evidence="13">DNA primase</fullName>
        <ecNumber evidence="13">2.7.7.101</ecNumber>
    </recommendedName>
</protein>
<dbReference type="Gene3D" id="3.40.1360.10">
    <property type="match status" value="1"/>
</dbReference>
<evidence type="ECO:0000256" key="9">
    <source>
        <dbReference type="ARBA" id="ARBA00022833"/>
    </source>
</evidence>
<evidence type="ECO:0000256" key="4">
    <source>
        <dbReference type="ARBA" id="ARBA00022679"/>
    </source>
</evidence>
<evidence type="ECO:0000256" key="11">
    <source>
        <dbReference type="ARBA" id="ARBA00023125"/>
    </source>
</evidence>
<keyword evidence="3 13" id="KW-0639">Primosome</keyword>
<dbReference type="AlphaFoldDB" id="C5B5M4"/>
<evidence type="ECO:0000256" key="6">
    <source>
        <dbReference type="ARBA" id="ARBA00022705"/>
    </source>
</evidence>
<evidence type="ECO:0000256" key="13">
    <source>
        <dbReference type="HAMAP-Rule" id="MF_00974"/>
    </source>
</evidence>
<keyword evidence="5 13" id="KW-0548">Nucleotidyltransferase</keyword>
<comment type="subunit">
    <text evidence="13">Monomer. Interacts with DnaB.</text>
</comment>
<evidence type="ECO:0000259" key="14">
    <source>
        <dbReference type="PROSITE" id="PS50880"/>
    </source>
</evidence>
<keyword evidence="6 13" id="KW-0235">DNA replication</keyword>
<keyword evidence="9" id="KW-0862">Zinc</keyword>
<dbReference type="InterPro" id="IPR050219">
    <property type="entry name" value="DnaG_primase"/>
</dbReference>
<feature type="domain" description="Toprim" evidence="14">
    <location>
        <begin position="256"/>
        <end position="338"/>
    </location>
</feature>
<evidence type="ECO:0000256" key="5">
    <source>
        <dbReference type="ARBA" id="ARBA00022695"/>
    </source>
</evidence>
<dbReference type="Pfam" id="PF08275">
    <property type="entry name" value="DNAG_N"/>
    <property type="match status" value="1"/>
</dbReference>
<evidence type="ECO:0000256" key="10">
    <source>
        <dbReference type="ARBA" id="ARBA00022842"/>
    </source>
</evidence>
<sequence>MRFSPEILDEIRSRVPVSQIAGRRVALRRSGREWKGLSPFQQERTPSFFVNDHKRFYHCFSSGRHGDVFRFLMETEGMTFPEAVEALASEAGIDLPAGPIEGFAGRSRRHGILEALLAAAAFFREALEGEVGEDARGLLDRRAVGTSARDRFGMGYAPLGWDRLRTHLKDLGFDDEILAEAGLVGTGARGLAAFDRFRDRIMLPIHDASGRLVGFGARALVEDGSPKYLNSPETRVFRKGELLFNFHRARTADPAQPLVVVEGYLDVVALESSQWQRTVSPMGTALTGEQLHLAWRLSDEPVLLLDGDGAGRRATDRAIDAALPELLPGRSLRIGRLPDGQDPDGMVRAGRLDEIAEAVEGALPLVDALWLRETGGADASTPERRAAIESRLVAAVDRIRDPLVRRHYADEIARRLGAPPPDRGQPQRPTDADEILTLALIEAHPSVAGSLADDIAAAGIAGAACSFDHEDLPPGDRWLTGPDVDSDLVRTLLSELLRLLQRRARLRVEAALDAA</sequence>
<dbReference type="Pfam" id="PF13662">
    <property type="entry name" value="Toprim_4"/>
    <property type="match status" value="1"/>
</dbReference>
<dbReference type="KEGG" id="mea:Mex_2p0962"/>
<dbReference type="RefSeq" id="WP_012754187.1">
    <property type="nucleotide sequence ID" value="NC_012811.1"/>
</dbReference>
<dbReference type="GO" id="GO:0003677">
    <property type="term" value="F:DNA binding"/>
    <property type="evidence" value="ECO:0007669"/>
    <property type="project" value="UniProtKB-KW"/>
</dbReference>
<dbReference type="InterPro" id="IPR019475">
    <property type="entry name" value="DNA_primase_DnaB-bd"/>
</dbReference>
<dbReference type="CDD" id="cd03364">
    <property type="entry name" value="TOPRIM_DnaG_primases"/>
    <property type="match status" value="1"/>
</dbReference>
<gene>
    <name evidence="13" type="primary">dnaG</name>
    <name evidence="15" type="ordered locus">MexAM1_META2p0962</name>
</gene>